<dbReference type="EMBL" id="CAJOBG010002150">
    <property type="protein sequence ID" value="CAF3987187.1"/>
    <property type="molecule type" value="Genomic_DNA"/>
</dbReference>
<feature type="non-terminal residue" evidence="1">
    <location>
        <position position="503"/>
    </location>
</feature>
<gene>
    <name evidence="1" type="ORF">OVN521_LOCUS14273</name>
</gene>
<sequence>MSDEDNNSMGPVMVRSWREDATPEIQAVADRPEIKEAAINALQQKHHESKLHQFTEAERLEQLSNWKVTQYAEEQTAYGVNYFMKVSIGHNLFIHIRVQRQEDDDAYNFYSLHETIKDDVATYIFPEVFTDDGCLIMFSSQVSSFSVVLEIEDAVTEVELDCIVYDGVQLKSQLLNAMILNGESMFNHLNEYANSRTKTLKMDIHHRVSSYRKILLQNRQRSSSTKNIMGVCLELYLDVMSNPFNMNEWIHLSLGRSIMYTIKSQRYSSSTSTKNLRKKEHSNINQKVVHYLGSPPRNIPSRTMMLKTFSNDLLNYFNHAYFTPPPYKDQTEALTQAIAALSIRRKIFKFNLILCVTDKSHNFYIGSAIEFENRIDAFFLDTNIFMILTGNPFNGILNKVIQLLNRLREKQLILQWQNNKMMPYQTKSVLTHLYFNLKTHKIGIPVRRTENTIGAPTTNISDFLDEIIRPIFDRKCGPTSIIDGVYLLKELYKYTKKGLFSFT</sequence>
<accession>A0A819N1V6</accession>
<protein>
    <submittedName>
        <fullName evidence="1">Uncharacterized protein</fullName>
    </submittedName>
</protein>
<proteinExistence type="predicted"/>
<dbReference type="Proteomes" id="UP000663866">
    <property type="component" value="Unassembled WGS sequence"/>
</dbReference>
<keyword evidence="2" id="KW-1185">Reference proteome</keyword>
<dbReference type="Gene3D" id="3.10.450.10">
    <property type="match status" value="1"/>
</dbReference>
<reference evidence="1" key="1">
    <citation type="submission" date="2021-02" db="EMBL/GenBank/DDBJ databases">
        <authorList>
            <person name="Nowell W R."/>
        </authorList>
    </citation>
    <scope>NUCLEOTIDE SEQUENCE</scope>
</reference>
<evidence type="ECO:0000313" key="2">
    <source>
        <dbReference type="Proteomes" id="UP000663866"/>
    </source>
</evidence>
<dbReference type="AlphaFoldDB" id="A0A819N1V6"/>
<organism evidence="1 2">
    <name type="scientific">Rotaria magnacalcarata</name>
    <dbReference type="NCBI Taxonomy" id="392030"/>
    <lineage>
        <taxon>Eukaryota</taxon>
        <taxon>Metazoa</taxon>
        <taxon>Spiralia</taxon>
        <taxon>Gnathifera</taxon>
        <taxon>Rotifera</taxon>
        <taxon>Eurotatoria</taxon>
        <taxon>Bdelloidea</taxon>
        <taxon>Philodinida</taxon>
        <taxon>Philodinidae</taxon>
        <taxon>Rotaria</taxon>
    </lineage>
</organism>
<name>A0A819N1V6_9BILA</name>
<comment type="caution">
    <text evidence="1">The sequence shown here is derived from an EMBL/GenBank/DDBJ whole genome shotgun (WGS) entry which is preliminary data.</text>
</comment>
<evidence type="ECO:0000313" key="1">
    <source>
        <dbReference type="EMBL" id="CAF3987187.1"/>
    </source>
</evidence>